<proteinExistence type="predicted"/>
<dbReference type="Pfam" id="PF06005">
    <property type="entry name" value="ZapB"/>
    <property type="match status" value="1"/>
</dbReference>
<evidence type="ECO:0000313" key="4">
    <source>
        <dbReference type="Proteomes" id="UP000183085"/>
    </source>
</evidence>
<accession>A0A1J5DTW9</accession>
<feature type="coiled-coil region" evidence="2">
    <location>
        <begin position="6"/>
        <end position="62"/>
    </location>
</feature>
<dbReference type="GO" id="GO:0090529">
    <property type="term" value="P:cell septum assembly"/>
    <property type="evidence" value="ECO:0007669"/>
    <property type="project" value="InterPro"/>
</dbReference>
<dbReference type="GO" id="GO:0043093">
    <property type="term" value="P:FtsZ-dependent cytokinesis"/>
    <property type="evidence" value="ECO:0007669"/>
    <property type="project" value="InterPro"/>
</dbReference>
<dbReference type="Proteomes" id="UP000183085">
    <property type="component" value="Unassembled WGS sequence"/>
</dbReference>
<dbReference type="EMBL" id="MNYI01000147">
    <property type="protein sequence ID" value="OIP39500.1"/>
    <property type="molecule type" value="Genomic_DNA"/>
</dbReference>
<keyword evidence="1 2" id="KW-0175">Coiled coil</keyword>
<reference evidence="3 4" key="1">
    <citation type="journal article" date="2016" name="Environ. Microbiol.">
        <title>Genomic resolution of a cold subsurface aquifer community provides metabolic insights for novel microbes adapted to high CO concentrations.</title>
        <authorList>
            <person name="Probst A.J."/>
            <person name="Castelle C.J."/>
            <person name="Singh A."/>
            <person name="Brown C.T."/>
            <person name="Anantharaman K."/>
            <person name="Sharon I."/>
            <person name="Hug L.A."/>
            <person name="Burstein D."/>
            <person name="Emerson J.B."/>
            <person name="Thomas B.C."/>
            <person name="Banfield J.F."/>
        </authorList>
    </citation>
    <scope>NUCLEOTIDE SEQUENCE [LARGE SCALE GENOMIC DNA]</scope>
    <source>
        <strain evidence="3">CG2_30_40_21</strain>
    </source>
</reference>
<evidence type="ECO:0000313" key="3">
    <source>
        <dbReference type="EMBL" id="OIP39500.1"/>
    </source>
</evidence>
<protein>
    <recommendedName>
        <fullName evidence="5">Cell division protein ZapB</fullName>
    </recommendedName>
</protein>
<dbReference type="InterPro" id="IPR009252">
    <property type="entry name" value="Cell_div_ZapB"/>
</dbReference>
<gene>
    <name evidence="3" type="ORF">AUJ95_05515</name>
</gene>
<organism evidence="3 4">
    <name type="scientific">Candidatus Desantisbacteria bacterium CG2_30_40_21</name>
    <dbReference type="NCBI Taxonomy" id="1817895"/>
    <lineage>
        <taxon>Bacteria</taxon>
        <taxon>Candidatus Desantisiibacteriota</taxon>
    </lineage>
</organism>
<comment type="caution">
    <text evidence="3">The sequence shown here is derived from an EMBL/GenBank/DDBJ whole genome shotgun (WGS) entry which is preliminary data.</text>
</comment>
<dbReference type="Gene3D" id="1.20.5.340">
    <property type="match status" value="1"/>
</dbReference>
<name>A0A1J5DTW9_9BACT</name>
<dbReference type="STRING" id="1817895.AUJ95_05515"/>
<evidence type="ECO:0000256" key="2">
    <source>
        <dbReference type="SAM" id="Coils"/>
    </source>
</evidence>
<evidence type="ECO:0008006" key="5">
    <source>
        <dbReference type="Google" id="ProtNLM"/>
    </source>
</evidence>
<dbReference type="GO" id="GO:0005737">
    <property type="term" value="C:cytoplasm"/>
    <property type="evidence" value="ECO:0007669"/>
    <property type="project" value="InterPro"/>
</dbReference>
<sequence>MTMEKLEQLEQYVNKLISEIERITKENQQCKEQIANFPYEDMESLRSENESLKDEQHQLKSKIEMMLALIEKVSL</sequence>
<dbReference type="AlphaFoldDB" id="A0A1J5DTW9"/>
<evidence type="ECO:0000256" key="1">
    <source>
        <dbReference type="ARBA" id="ARBA00023054"/>
    </source>
</evidence>